<evidence type="ECO:0000259" key="4">
    <source>
        <dbReference type="Pfam" id="PF13401"/>
    </source>
</evidence>
<dbReference type="OrthoDB" id="1926878at2759"/>
<dbReference type="InterPro" id="IPR016314">
    <property type="entry name" value="Cdc6/18"/>
</dbReference>
<accession>A0A1E4SFL0</accession>
<comment type="similarity">
    <text evidence="1 3">Belongs to the CDC6/cdc18 family.</text>
</comment>
<feature type="domain" description="Cdc6/ORC1-like ATPase lid" evidence="5">
    <location>
        <begin position="273"/>
        <end position="339"/>
    </location>
</feature>
<dbReference type="PIRSF" id="PIRSF001767">
    <property type="entry name" value="Cdc6"/>
    <property type="match status" value="1"/>
</dbReference>
<evidence type="ECO:0000259" key="5">
    <source>
        <dbReference type="Pfam" id="PF22606"/>
    </source>
</evidence>
<dbReference type="InterPro" id="IPR054425">
    <property type="entry name" value="Cdc6_ORC1-like_ATPase_lid"/>
</dbReference>
<keyword evidence="6" id="KW-0132">Cell division</keyword>
<keyword evidence="7" id="KW-1185">Reference proteome</keyword>
<evidence type="ECO:0000256" key="3">
    <source>
        <dbReference type="PIRNR" id="PIRNR001767"/>
    </source>
</evidence>
<evidence type="ECO:0000313" key="7">
    <source>
        <dbReference type="Proteomes" id="UP000094285"/>
    </source>
</evidence>
<evidence type="ECO:0000313" key="6">
    <source>
        <dbReference type="EMBL" id="ODV78266.1"/>
    </source>
</evidence>
<dbReference type="Proteomes" id="UP000094285">
    <property type="component" value="Unassembled WGS sequence"/>
</dbReference>
<dbReference type="Pfam" id="PF13401">
    <property type="entry name" value="AAA_22"/>
    <property type="match status" value="1"/>
</dbReference>
<dbReference type="GO" id="GO:0033314">
    <property type="term" value="P:mitotic DNA replication checkpoint signaling"/>
    <property type="evidence" value="ECO:0007669"/>
    <property type="project" value="TreeGrafter"/>
</dbReference>
<dbReference type="CDD" id="cd00009">
    <property type="entry name" value="AAA"/>
    <property type="match status" value="1"/>
</dbReference>
<dbReference type="GO" id="GO:0051301">
    <property type="term" value="P:cell division"/>
    <property type="evidence" value="ECO:0007669"/>
    <property type="project" value="UniProtKB-UniRule"/>
</dbReference>
<evidence type="ECO:0000256" key="1">
    <source>
        <dbReference type="ARBA" id="ARBA00006184"/>
    </source>
</evidence>
<dbReference type="Gene3D" id="3.40.50.300">
    <property type="entry name" value="P-loop containing nucleotide triphosphate hydrolases"/>
    <property type="match status" value="1"/>
</dbReference>
<dbReference type="PANTHER" id="PTHR10763:SF26">
    <property type="entry name" value="CELL DIVISION CONTROL PROTEIN 6 HOMOLOG"/>
    <property type="match status" value="1"/>
</dbReference>
<dbReference type="RefSeq" id="XP_020063388.1">
    <property type="nucleotide sequence ID" value="XM_020210157.1"/>
</dbReference>
<dbReference type="GeneID" id="30984293"/>
<dbReference type="GO" id="GO:0005634">
    <property type="term" value="C:nucleus"/>
    <property type="evidence" value="ECO:0007669"/>
    <property type="project" value="TreeGrafter"/>
</dbReference>
<dbReference type="STRING" id="984487.A0A1E4SFL0"/>
<dbReference type="SUPFAM" id="SSF52540">
    <property type="entry name" value="P-loop containing nucleoside triphosphate hydrolases"/>
    <property type="match status" value="1"/>
</dbReference>
<dbReference type="InterPro" id="IPR050311">
    <property type="entry name" value="ORC1/CDC6"/>
</dbReference>
<name>A0A1E4SFL0_9ASCO</name>
<dbReference type="PANTHER" id="PTHR10763">
    <property type="entry name" value="CELL DIVISION CONTROL PROTEIN 6-RELATED"/>
    <property type="match status" value="1"/>
</dbReference>
<dbReference type="Gene3D" id="1.10.8.60">
    <property type="match status" value="1"/>
</dbReference>
<dbReference type="GO" id="GO:0006270">
    <property type="term" value="P:DNA replication initiation"/>
    <property type="evidence" value="ECO:0007669"/>
    <property type="project" value="UniProtKB-UniRule"/>
</dbReference>
<dbReference type="GO" id="GO:0016887">
    <property type="term" value="F:ATP hydrolysis activity"/>
    <property type="evidence" value="ECO:0007669"/>
    <property type="project" value="InterPro"/>
</dbReference>
<reference evidence="7" key="1">
    <citation type="submission" date="2016-05" db="EMBL/GenBank/DDBJ databases">
        <title>Comparative genomics of biotechnologically important yeasts.</title>
        <authorList>
            <consortium name="DOE Joint Genome Institute"/>
            <person name="Riley R."/>
            <person name="Haridas S."/>
            <person name="Wolfe K.H."/>
            <person name="Lopes M.R."/>
            <person name="Hittinger C.T."/>
            <person name="Goker M."/>
            <person name="Salamov A."/>
            <person name="Wisecaver J."/>
            <person name="Long T.M."/>
            <person name="Aerts A.L."/>
            <person name="Barry K."/>
            <person name="Choi C."/>
            <person name="Clum A."/>
            <person name="Coughlan A.Y."/>
            <person name="Deshpande S."/>
            <person name="Douglass A.P."/>
            <person name="Hanson S.J."/>
            <person name="Klenk H.-P."/>
            <person name="Labutti K."/>
            <person name="Lapidus A."/>
            <person name="Lindquist E."/>
            <person name="Lipzen A."/>
            <person name="Meier-Kolthoff J.P."/>
            <person name="Ohm R.A."/>
            <person name="Otillar R.P."/>
            <person name="Pangilinan J."/>
            <person name="Peng Y."/>
            <person name="Rokas A."/>
            <person name="Rosa C.A."/>
            <person name="Scheuner C."/>
            <person name="Sibirny A.A."/>
            <person name="Slot J.C."/>
            <person name="Stielow J.B."/>
            <person name="Sun H."/>
            <person name="Kurtzman C.P."/>
            <person name="Blackwell M."/>
            <person name="Grigoriev I.V."/>
            <person name="Jeffries T.W."/>
        </authorList>
    </citation>
    <scope>NUCLEOTIDE SEQUENCE [LARGE SCALE GENOMIC DNA]</scope>
    <source>
        <strain evidence="7">NRRL Y-17324</strain>
    </source>
</reference>
<dbReference type="InterPro" id="IPR027417">
    <property type="entry name" value="P-loop_NTPase"/>
</dbReference>
<dbReference type="Pfam" id="PF22606">
    <property type="entry name" value="Cdc6-ORC-like_ATPase_lid"/>
    <property type="match status" value="1"/>
</dbReference>
<protein>
    <recommendedName>
        <fullName evidence="3">Cell division control protein</fullName>
    </recommendedName>
</protein>
<dbReference type="GO" id="GO:0003688">
    <property type="term" value="F:DNA replication origin binding"/>
    <property type="evidence" value="ECO:0007669"/>
    <property type="project" value="TreeGrafter"/>
</dbReference>
<feature type="domain" description="ORC1/DEAH AAA+ ATPase" evidence="4">
    <location>
        <begin position="111"/>
        <end position="247"/>
    </location>
</feature>
<keyword evidence="6" id="KW-0131">Cell cycle</keyword>
<keyword evidence="2" id="KW-0235">DNA replication</keyword>
<organism evidence="6 7">
    <name type="scientific">Suhomyces tanzawaensis NRRL Y-17324</name>
    <dbReference type="NCBI Taxonomy" id="984487"/>
    <lineage>
        <taxon>Eukaryota</taxon>
        <taxon>Fungi</taxon>
        <taxon>Dikarya</taxon>
        <taxon>Ascomycota</taxon>
        <taxon>Saccharomycotina</taxon>
        <taxon>Pichiomycetes</taxon>
        <taxon>Debaryomycetaceae</taxon>
        <taxon>Suhomyces</taxon>
    </lineage>
</organism>
<proteinExistence type="inferred from homology"/>
<evidence type="ECO:0000256" key="2">
    <source>
        <dbReference type="ARBA" id="ARBA00022705"/>
    </source>
</evidence>
<gene>
    <name evidence="6" type="ORF">CANTADRAFT_53087</name>
</gene>
<sequence length="487" mass="53799">MRDISNIAPSTPKKQKLHSTLITPTKQITSGLLSPASTPTKTSITDSNKGVARLFTAPSTPTKSTSKPSIYTQAKALFQRGSADYTSPLVSREVEALCLNRFLLDNITNHTSNSLYISGPPGTGKTAQINVSFKALSSGQNIKINGATAKVIQINCMTLNAPEHIFHEIYSQVVGTLSISYRKRKTFDDLVQLLNNKELELNSVVVVLDEMDCLITRDQQILFELFRIATPTSDTNTKLVLIGISNALDLTDKFLPRLKRNGLNPQALQFLPYTFEQIKAVIIGKLRSLIPDEDKENCADDIPIFHPSAIQLCCKKSASITGDLRKAFDMVYKSIEVVEENTKKKNKDISSLTWLDCPKVLIPHVAKICSSSFGQKSLSSLNLLQKAVLCCLFTHQGQDINVNTLYDFYIKQPDIEKLLGNLKKGEFLEIISALESTSVVTLGEKKLLKCNVFNVDIGNKIIRPNVPFDDVIKSIGDVGILKRIVGK</sequence>
<dbReference type="InterPro" id="IPR049945">
    <property type="entry name" value="AAA_22"/>
</dbReference>
<dbReference type="EMBL" id="KV453913">
    <property type="protein sequence ID" value="ODV78266.1"/>
    <property type="molecule type" value="Genomic_DNA"/>
</dbReference>
<dbReference type="AlphaFoldDB" id="A0A1E4SFL0"/>